<organism evidence="1 2">
    <name type="scientific">Handroanthus impetiginosus</name>
    <dbReference type="NCBI Taxonomy" id="429701"/>
    <lineage>
        <taxon>Eukaryota</taxon>
        <taxon>Viridiplantae</taxon>
        <taxon>Streptophyta</taxon>
        <taxon>Embryophyta</taxon>
        <taxon>Tracheophyta</taxon>
        <taxon>Spermatophyta</taxon>
        <taxon>Magnoliopsida</taxon>
        <taxon>eudicotyledons</taxon>
        <taxon>Gunneridae</taxon>
        <taxon>Pentapetalae</taxon>
        <taxon>asterids</taxon>
        <taxon>lamiids</taxon>
        <taxon>Lamiales</taxon>
        <taxon>Bignoniaceae</taxon>
        <taxon>Crescentiina</taxon>
        <taxon>Tabebuia alliance</taxon>
        <taxon>Handroanthus</taxon>
    </lineage>
</organism>
<dbReference type="EMBL" id="NKXS01003142">
    <property type="protein sequence ID" value="PIN10749.1"/>
    <property type="molecule type" value="Genomic_DNA"/>
</dbReference>
<name>A0A2G9GZP0_9LAMI</name>
<dbReference type="Proteomes" id="UP000231279">
    <property type="component" value="Unassembled WGS sequence"/>
</dbReference>
<reference evidence="2" key="1">
    <citation type="journal article" date="2018" name="Gigascience">
        <title>Genome assembly of the Pink Ipe (Handroanthus impetiginosus, Bignoniaceae), a highly valued, ecologically keystone Neotropical timber forest tree.</title>
        <authorList>
            <person name="Silva-Junior O.B."/>
            <person name="Grattapaglia D."/>
            <person name="Novaes E."/>
            <person name="Collevatti R.G."/>
        </authorList>
    </citation>
    <scope>NUCLEOTIDE SEQUENCE [LARGE SCALE GENOMIC DNA]</scope>
    <source>
        <strain evidence="2">cv. UFG-1</strain>
    </source>
</reference>
<dbReference type="AlphaFoldDB" id="A0A2G9GZP0"/>
<evidence type="ECO:0000313" key="2">
    <source>
        <dbReference type="Proteomes" id="UP000231279"/>
    </source>
</evidence>
<protein>
    <submittedName>
        <fullName evidence="1">Uncharacterized protein</fullName>
    </submittedName>
</protein>
<keyword evidence="2" id="KW-1185">Reference proteome</keyword>
<sequence>MLMANIYSVTKIQQSILSFFLFLQSTPILLQHFSIARKENNTEGIMRYAHLQPIGLHYTKILQQIIIPTTLTDSSTLTHHSSTQ</sequence>
<accession>A0A2G9GZP0</accession>
<proteinExistence type="predicted"/>
<gene>
    <name evidence="1" type="ORF">CDL12_16648</name>
</gene>
<comment type="caution">
    <text evidence="1">The sequence shown here is derived from an EMBL/GenBank/DDBJ whole genome shotgun (WGS) entry which is preliminary data.</text>
</comment>
<evidence type="ECO:0000313" key="1">
    <source>
        <dbReference type="EMBL" id="PIN10749.1"/>
    </source>
</evidence>